<dbReference type="Pfam" id="PF12762">
    <property type="entry name" value="DDE_Tnp_IS1595"/>
    <property type="match status" value="1"/>
</dbReference>
<dbReference type="AlphaFoldDB" id="A0A914DP41"/>
<evidence type="ECO:0000313" key="3">
    <source>
        <dbReference type="WBParaSite" id="ACRNAN_scaffold30787.g26290.t1"/>
    </source>
</evidence>
<dbReference type="InterPro" id="IPR053164">
    <property type="entry name" value="IS1016-like_transposase"/>
</dbReference>
<dbReference type="Proteomes" id="UP000887540">
    <property type="component" value="Unplaced"/>
</dbReference>
<organism evidence="2 3">
    <name type="scientific">Acrobeloides nanus</name>
    <dbReference type="NCBI Taxonomy" id="290746"/>
    <lineage>
        <taxon>Eukaryota</taxon>
        <taxon>Metazoa</taxon>
        <taxon>Ecdysozoa</taxon>
        <taxon>Nematoda</taxon>
        <taxon>Chromadorea</taxon>
        <taxon>Rhabditida</taxon>
        <taxon>Tylenchina</taxon>
        <taxon>Cephalobomorpha</taxon>
        <taxon>Cephaloboidea</taxon>
        <taxon>Cephalobidae</taxon>
        <taxon>Acrobeloides</taxon>
    </lineage>
</organism>
<dbReference type="PANTHER" id="PTHR47163:SF2">
    <property type="entry name" value="SI:DKEY-17M8.2"/>
    <property type="match status" value="1"/>
</dbReference>
<dbReference type="PANTHER" id="PTHR47163">
    <property type="entry name" value="DDE_TNP_IS1595 DOMAIN-CONTAINING PROTEIN"/>
    <property type="match status" value="1"/>
</dbReference>
<dbReference type="InterPro" id="IPR024445">
    <property type="entry name" value="Tnp_ISXO2-like"/>
</dbReference>
<dbReference type="SMART" id="SM01126">
    <property type="entry name" value="DDE_Tnp_IS1595"/>
    <property type="match status" value="1"/>
</dbReference>
<name>A0A914DP41_9BILA</name>
<accession>A0A914DP41</accession>
<dbReference type="WBParaSite" id="ACRNAN_scaffold30787.g26290.t1">
    <property type="protein sequence ID" value="ACRNAN_scaffold30787.g26290.t1"/>
    <property type="gene ID" value="ACRNAN_scaffold30787.g26290"/>
</dbReference>
<evidence type="ECO:0000313" key="2">
    <source>
        <dbReference type="Proteomes" id="UP000887540"/>
    </source>
</evidence>
<reference evidence="3" key="1">
    <citation type="submission" date="2022-11" db="UniProtKB">
        <authorList>
            <consortium name="WormBaseParasite"/>
        </authorList>
    </citation>
    <scope>IDENTIFICATION</scope>
</reference>
<sequence>MFGGVERGTGRAFMKLVDRRDAATLLPIIEEFVRPNTTIMSDMWAAYGGIQVLQQGYQHLTVNHTQNFVDTQTGAHTQS</sequence>
<proteinExistence type="predicted"/>
<evidence type="ECO:0000259" key="1">
    <source>
        <dbReference type="SMART" id="SM01126"/>
    </source>
</evidence>
<protein>
    <submittedName>
        <fullName evidence="3">ISXO2-like transposase domain-containing protein</fullName>
    </submittedName>
</protein>
<feature type="domain" description="ISXO2-like transposase" evidence="1">
    <location>
        <begin position="1"/>
        <end position="79"/>
    </location>
</feature>
<keyword evidence="2" id="KW-1185">Reference proteome</keyword>